<keyword evidence="1" id="KW-1133">Transmembrane helix</keyword>
<dbReference type="AlphaFoldDB" id="A0A1I0P8X0"/>
<reference evidence="3 4" key="1">
    <citation type="submission" date="2016-10" db="EMBL/GenBank/DDBJ databases">
        <authorList>
            <person name="de Groot N.N."/>
        </authorList>
    </citation>
    <scope>NUCLEOTIDE SEQUENCE [LARGE SCALE GENOMIC DNA]</scope>
    <source>
        <strain evidence="3 4">DSM 9179</strain>
    </source>
</reference>
<dbReference type="STRING" id="99656.SAMN05421659_104251"/>
<feature type="transmembrane region" description="Helical" evidence="1">
    <location>
        <begin position="186"/>
        <end position="207"/>
    </location>
</feature>
<organism evidence="3 4">
    <name type="scientific">[Clostridium] fimetarium</name>
    <dbReference type="NCBI Taxonomy" id="99656"/>
    <lineage>
        <taxon>Bacteria</taxon>
        <taxon>Bacillati</taxon>
        <taxon>Bacillota</taxon>
        <taxon>Clostridia</taxon>
        <taxon>Lachnospirales</taxon>
        <taxon>Lachnospiraceae</taxon>
    </lineage>
</organism>
<dbReference type="PANTHER" id="PTHR37312">
    <property type="entry name" value="MEMBRANE-BOUND ACYLTRANSFERASE YKRP-RELATED"/>
    <property type="match status" value="1"/>
</dbReference>
<dbReference type="PANTHER" id="PTHR37312:SF1">
    <property type="entry name" value="MEMBRANE-BOUND ACYLTRANSFERASE YKRP-RELATED"/>
    <property type="match status" value="1"/>
</dbReference>
<feature type="transmembrane region" description="Helical" evidence="1">
    <location>
        <begin position="82"/>
        <end position="100"/>
    </location>
</feature>
<evidence type="ECO:0000313" key="3">
    <source>
        <dbReference type="EMBL" id="SEW10656.1"/>
    </source>
</evidence>
<feature type="transmembrane region" description="Helical" evidence="1">
    <location>
        <begin position="12"/>
        <end position="32"/>
    </location>
</feature>
<feature type="domain" description="Acyltransferase 3" evidence="2">
    <location>
        <begin position="21"/>
        <end position="361"/>
    </location>
</feature>
<evidence type="ECO:0000313" key="4">
    <source>
        <dbReference type="Proteomes" id="UP000199701"/>
    </source>
</evidence>
<feature type="transmembrane region" description="Helical" evidence="1">
    <location>
        <begin position="341"/>
        <end position="366"/>
    </location>
</feature>
<keyword evidence="1" id="KW-0472">Membrane</keyword>
<feature type="transmembrane region" description="Helical" evidence="1">
    <location>
        <begin position="292"/>
        <end position="314"/>
    </location>
</feature>
<dbReference type="InterPro" id="IPR002656">
    <property type="entry name" value="Acyl_transf_3_dom"/>
</dbReference>
<name>A0A1I0P8X0_9FIRM</name>
<keyword evidence="1" id="KW-0812">Transmembrane</keyword>
<dbReference type="GO" id="GO:0016747">
    <property type="term" value="F:acyltransferase activity, transferring groups other than amino-acyl groups"/>
    <property type="evidence" value="ECO:0007669"/>
    <property type="project" value="InterPro"/>
</dbReference>
<feature type="transmembrane region" description="Helical" evidence="1">
    <location>
        <begin position="44"/>
        <end position="62"/>
    </location>
</feature>
<feature type="transmembrane region" description="Helical" evidence="1">
    <location>
        <begin position="161"/>
        <end position="180"/>
    </location>
</feature>
<proteinExistence type="predicted"/>
<accession>A0A1I0P8X0</accession>
<dbReference type="Proteomes" id="UP000199701">
    <property type="component" value="Unassembled WGS sequence"/>
</dbReference>
<feature type="transmembrane region" description="Helical" evidence="1">
    <location>
        <begin position="127"/>
        <end position="149"/>
    </location>
</feature>
<feature type="transmembrane region" description="Helical" evidence="1">
    <location>
        <begin position="219"/>
        <end position="239"/>
    </location>
</feature>
<feature type="transmembrane region" description="Helical" evidence="1">
    <location>
        <begin position="254"/>
        <end position="271"/>
    </location>
</feature>
<evidence type="ECO:0000259" key="2">
    <source>
        <dbReference type="Pfam" id="PF01757"/>
    </source>
</evidence>
<evidence type="ECO:0000256" key="1">
    <source>
        <dbReference type="SAM" id="Phobius"/>
    </source>
</evidence>
<dbReference type="Pfam" id="PF01757">
    <property type="entry name" value="Acyl_transf_3"/>
    <property type="match status" value="1"/>
</dbReference>
<dbReference type="EMBL" id="FOJI01000004">
    <property type="protein sequence ID" value="SEW10656.1"/>
    <property type="molecule type" value="Genomic_DNA"/>
</dbReference>
<dbReference type="InterPro" id="IPR052734">
    <property type="entry name" value="Nod_factor_acetyltransferase"/>
</dbReference>
<sequence>MELTKNANIQTVNYQFKILYAFGIIFIVAGHTNYNGGIAFLDNWFIPYAFHVGLFAFASGYFYKRTHQSNIMVYIKKKFTHLIIPLFIWNIFYGVLVYALRFKGFTIGGDFTIENLLLTPITTGHQFAYNLAGWFVIPLFIIEVCNIVFRKILEKLKMENEFLIFALYLIAGLCGAWLSMNGYNSGWLLVLARTLYLLPFFALGLLYHSKLEKIDKIPNIIYFAIVFILQLGVITKYGGTVTYSASWCNDFDNIYMPFVVGILGIAFWLRVSRILVPVLKDSKCMNYIANNTFSIMIHQFLGFMFVKFLFSLGYKYFSLFPNFDWIEYKTNIFYFYLPQGIVQYTILYLIAGIMIPLVIAYIVGFVKKQLKNKLKKN</sequence>
<keyword evidence="4" id="KW-1185">Reference proteome</keyword>
<dbReference type="RefSeq" id="WP_170841333.1">
    <property type="nucleotide sequence ID" value="NZ_FOJI01000004.1"/>
</dbReference>
<protein>
    <submittedName>
        <fullName evidence="3">Fucose 4-O-acetylase</fullName>
    </submittedName>
</protein>
<gene>
    <name evidence="3" type="ORF">SAMN05421659_104251</name>
</gene>